<organism evidence="5 6">
    <name type="scientific">Culex pipiens pipiens</name>
    <name type="common">Northern house mosquito</name>
    <dbReference type="NCBI Taxonomy" id="38569"/>
    <lineage>
        <taxon>Eukaryota</taxon>
        <taxon>Metazoa</taxon>
        <taxon>Ecdysozoa</taxon>
        <taxon>Arthropoda</taxon>
        <taxon>Hexapoda</taxon>
        <taxon>Insecta</taxon>
        <taxon>Pterygota</taxon>
        <taxon>Neoptera</taxon>
        <taxon>Endopterygota</taxon>
        <taxon>Diptera</taxon>
        <taxon>Nematocera</taxon>
        <taxon>Culicoidea</taxon>
        <taxon>Culicidae</taxon>
        <taxon>Culicinae</taxon>
        <taxon>Culicini</taxon>
        <taxon>Culex</taxon>
        <taxon>Culex</taxon>
    </lineage>
</organism>
<dbReference type="PROSITE" id="PS50240">
    <property type="entry name" value="TRYPSIN_DOM"/>
    <property type="match status" value="2"/>
</dbReference>
<dbReference type="SMART" id="SM00020">
    <property type="entry name" value="Tryp_SPc"/>
    <property type="match status" value="1"/>
</dbReference>
<keyword evidence="6" id="KW-1185">Reference proteome</keyword>
<reference evidence="5 6" key="1">
    <citation type="submission" date="2024-05" db="EMBL/GenBank/DDBJ databases">
        <title>Culex pipiens pipiens assembly and annotation.</title>
        <authorList>
            <person name="Alout H."/>
            <person name="Durand T."/>
        </authorList>
    </citation>
    <scope>NUCLEOTIDE SEQUENCE [LARGE SCALE GENOMIC DNA]</scope>
    <source>
        <strain evidence="5">HA-2024</strain>
        <tissue evidence="5">Whole body</tissue>
    </source>
</reference>
<dbReference type="Gene3D" id="2.40.10.10">
    <property type="entry name" value="Trypsin-like serine proteases"/>
    <property type="match status" value="2"/>
</dbReference>
<dbReference type="InterPro" id="IPR033116">
    <property type="entry name" value="TRYPSIN_SER"/>
</dbReference>
<evidence type="ECO:0000256" key="2">
    <source>
        <dbReference type="ARBA" id="ARBA00024195"/>
    </source>
</evidence>
<proteinExistence type="inferred from homology"/>
<sequence>MRFHVILLVAAVILGNSAVGEQQSLAQILVPFGSSIDRFKVAIGWITSKGIEYGCGGSLITSKFVLTVAHCAADGDAKVPTVVKLGLKEQGRADDSSLSQIINIKEFRTHPQFRFSKKYYDIALIELEREVELNDAICTACLWLEDTTPEEAMSAIGFVSPGFSPNFDPILRNVTLKEISGKECGEILPLSGRTLPDGLVKEQFCAGSDDQDTCEGDSGSPLQVERAEINGDMIPLIVGLVSFGTPCIEGSVGVYTRVSPYKDWIEEVTGQSFDYGACSRASQCKQRKRTETKIESPPNIPTHRVGLLWNESNPNPYQCGATILLPNQGTQYAITSAYCAKTKQGPPKFVITGPHRTIVAIEAVHVHPEYKPGEPENDIAVLRLARSLHESDGMLPAKLCRRDGFLLDETDYSAYRSPSHSTESIQDMIFERYVIRINNVDVGKCTSPEYRDKDLLCGKSKALLIPKICEVDYGGPVNHVGDFMNIPYLYGVVSTLSKGCTDELVATRIYRHIDWIKSITH</sequence>
<dbReference type="SUPFAM" id="SSF50494">
    <property type="entry name" value="Trypsin-like serine proteases"/>
    <property type="match status" value="2"/>
</dbReference>
<evidence type="ECO:0000259" key="4">
    <source>
        <dbReference type="PROSITE" id="PS50240"/>
    </source>
</evidence>
<comment type="similarity">
    <text evidence="2">Belongs to the peptidase S1 family. CLIP subfamily.</text>
</comment>
<dbReference type="PANTHER" id="PTHR24260:SF147">
    <property type="entry name" value="EG:BACR7A4.3 PROTEIN-RELATED"/>
    <property type="match status" value="1"/>
</dbReference>
<dbReference type="PRINTS" id="PR00722">
    <property type="entry name" value="CHYMOTRYPSIN"/>
</dbReference>
<dbReference type="CDD" id="cd00190">
    <property type="entry name" value="Tryp_SPc"/>
    <property type="match status" value="1"/>
</dbReference>
<evidence type="ECO:0000313" key="5">
    <source>
        <dbReference type="EMBL" id="KAL1398612.1"/>
    </source>
</evidence>
<feature type="signal peptide" evidence="3">
    <location>
        <begin position="1"/>
        <end position="18"/>
    </location>
</feature>
<keyword evidence="1" id="KW-1015">Disulfide bond</keyword>
<dbReference type="InterPro" id="IPR009003">
    <property type="entry name" value="Peptidase_S1_PA"/>
</dbReference>
<dbReference type="InterPro" id="IPR001254">
    <property type="entry name" value="Trypsin_dom"/>
</dbReference>
<feature type="domain" description="Peptidase S1" evidence="4">
    <location>
        <begin position="268"/>
        <end position="521"/>
    </location>
</feature>
<evidence type="ECO:0000256" key="3">
    <source>
        <dbReference type="SAM" id="SignalP"/>
    </source>
</evidence>
<evidence type="ECO:0000256" key="1">
    <source>
        <dbReference type="ARBA" id="ARBA00023157"/>
    </source>
</evidence>
<dbReference type="PANTHER" id="PTHR24260">
    <property type="match status" value="1"/>
</dbReference>
<feature type="domain" description="Peptidase S1" evidence="4">
    <location>
        <begin position="13"/>
        <end position="270"/>
    </location>
</feature>
<protein>
    <recommendedName>
        <fullName evidence="4">Peptidase S1 domain-containing protein</fullName>
    </recommendedName>
</protein>
<dbReference type="InterPro" id="IPR001314">
    <property type="entry name" value="Peptidase_S1A"/>
</dbReference>
<feature type="chain" id="PRO_5044745004" description="Peptidase S1 domain-containing protein" evidence="3">
    <location>
        <begin position="19"/>
        <end position="521"/>
    </location>
</feature>
<dbReference type="Proteomes" id="UP001562425">
    <property type="component" value="Unassembled WGS sequence"/>
</dbReference>
<dbReference type="Pfam" id="PF00089">
    <property type="entry name" value="Trypsin"/>
    <property type="match status" value="2"/>
</dbReference>
<comment type="caution">
    <text evidence="5">The sequence shown here is derived from an EMBL/GenBank/DDBJ whole genome shotgun (WGS) entry which is preliminary data.</text>
</comment>
<accession>A0ABD1DGD5</accession>
<dbReference type="FunFam" id="2.40.10.10:FF:000068">
    <property type="entry name" value="transmembrane protease serine 2"/>
    <property type="match status" value="1"/>
</dbReference>
<name>A0ABD1DGD5_CULPP</name>
<dbReference type="InterPro" id="IPR051333">
    <property type="entry name" value="CLIP_Serine_Protease"/>
</dbReference>
<dbReference type="InterPro" id="IPR043504">
    <property type="entry name" value="Peptidase_S1_PA_chymotrypsin"/>
</dbReference>
<keyword evidence="3" id="KW-0732">Signal</keyword>
<evidence type="ECO:0000313" key="6">
    <source>
        <dbReference type="Proteomes" id="UP001562425"/>
    </source>
</evidence>
<dbReference type="EMBL" id="JBEHCU010005835">
    <property type="protein sequence ID" value="KAL1398612.1"/>
    <property type="molecule type" value="Genomic_DNA"/>
</dbReference>
<dbReference type="AlphaFoldDB" id="A0ABD1DGD5"/>
<dbReference type="PROSITE" id="PS00135">
    <property type="entry name" value="TRYPSIN_SER"/>
    <property type="match status" value="1"/>
</dbReference>
<gene>
    <name evidence="5" type="ORF">pipiens_008826</name>
</gene>